<dbReference type="InParanoid" id="A0A6P8ZQF3"/>
<gene>
    <name evidence="3" type="primary">LOC117647889</name>
</gene>
<dbReference type="GeneID" id="117647889"/>
<name>A0A6P8ZQF3_THRPL</name>
<evidence type="ECO:0000313" key="2">
    <source>
        <dbReference type="Proteomes" id="UP000515158"/>
    </source>
</evidence>
<keyword evidence="2" id="KW-1185">Reference proteome</keyword>
<accession>A0A6P8ZQF3</accession>
<dbReference type="KEGG" id="tpal:117647889"/>
<organism evidence="3">
    <name type="scientific">Thrips palmi</name>
    <name type="common">Melon thrips</name>
    <dbReference type="NCBI Taxonomy" id="161013"/>
    <lineage>
        <taxon>Eukaryota</taxon>
        <taxon>Metazoa</taxon>
        <taxon>Ecdysozoa</taxon>
        <taxon>Arthropoda</taxon>
        <taxon>Hexapoda</taxon>
        <taxon>Insecta</taxon>
        <taxon>Pterygota</taxon>
        <taxon>Neoptera</taxon>
        <taxon>Paraneoptera</taxon>
        <taxon>Thysanoptera</taxon>
        <taxon>Terebrantia</taxon>
        <taxon>Thripoidea</taxon>
        <taxon>Thripidae</taxon>
        <taxon>Thrips</taxon>
    </lineage>
</organism>
<protein>
    <submittedName>
        <fullName evidence="3">Uncharacterized protein LOC117647889</fullName>
    </submittedName>
</protein>
<proteinExistence type="predicted"/>
<evidence type="ECO:0000256" key="1">
    <source>
        <dbReference type="SAM" id="MobiDB-lite"/>
    </source>
</evidence>
<dbReference type="Proteomes" id="UP000515158">
    <property type="component" value="Unplaced"/>
</dbReference>
<evidence type="ECO:0000313" key="3">
    <source>
        <dbReference type="RefSeq" id="XP_034245754.1"/>
    </source>
</evidence>
<feature type="region of interest" description="Disordered" evidence="1">
    <location>
        <begin position="75"/>
        <end position="101"/>
    </location>
</feature>
<dbReference type="AlphaFoldDB" id="A0A6P8ZQF3"/>
<dbReference type="RefSeq" id="XP_034245754.1">
    <property type="nucleotide sequence ID" value="XM_034389863.1"/>
</dbReference>
<feature type="compositionally biased region" description="Acidic residues" evidence="1">
    <location>
        <begin position="75"/>
        <end position="90"/>
    </location>
</feature>
<sequence length="101" mass="11600">MREPLPNNFKTQLFEAVGRSRQDFDNLFDNMCAVLGVGQDSLNNSMLVYNIGTLFNKDEPVPVNVSRRVLRQAEEELNEEGVDEEDDMEDVPLAKRQRNAR</sequence>
<reference evidence="3" key="1">
    <citation type="submission" date="2025-08" db="UniProtKB">
        <authorList>
            <consortium name="RefSeq"/>
        </authorList>
    </citation>
    <scope>IDENTIFICATION</scope>
    <source>
        <tissue evidence="3">Total insect</tissue>
    </source>
</reference>